<dbReference type="InterPro" id="IPR036365">
    <property type="entry name" value="PGBD-like_sf"/>
</dbReference>
<name>A0ABV9KIG4_9RHOB</name>
<reference evidence="3" key="1">
    <citation type="journal article" date="2019" name="Int. J. Syst. Evol. Microbiol.">
        <title>The Global Catalogue of Microorganisms (GCM) 10K type strain sequencing project: providing services to taxonomists for standard genome sequencing and annotation.</title>
        <authorList>
            <consortium name="The Broad Institute Genomics Platform"/>
            <consortium name="The Broad Institute Genome Sequencing Center for Infectious Disease"/>
            <person name="Wu L."/>
            <person name="Ma J."/>
        </authorList>
    </citation>
    <scope>NUCLEOTIDE SEQUENCE [LARGE SCALE GENOMIC DNA]</scope>
    <source>
        <strain evidence="3">CGMCC 4.7283</strain>
    </source>
</reference>
<dbReference type="Proteomes" id="UP001595973">
    <property type="component" value="Unassembled WGS sequence"/>
</dbReference>
<dbReference type="InterPro" id="IPR036366">
    <property type="entry name" value="PGBDSf"/>
</dbReference>
<dbReference type="Gene3D" id="1.10.101.10">
    <property type="entry name" value="PGBD-like superfamily/PGBD"/>
    <property type="match status" value="1"/>
</dbReference>
<proteinExistence type="predicted"/>
<evidence type="ECO:0000313" key="3">
    <source>
        <dbReference type="Proteomes" id="UP001595973"/>
    </source>
</evidence>
<dbReference type="Pfam" id="PF01471">
    <property type="entry name" value="PG_binding_1"/>
    <property type="match status" value="1"/>
</dbReference>
<evidence type="ECO:0000259" key="1">
    <source>
        <dbReference type="Pfam" id="PF01471"/>
    </source>
</evidence>
<evidence type="ECO:0000313" key="2">
    <source>
        <dbReference type="EMBL" id="MFC4669960.1"/>
    </source>
</evidence>
<dbReference type="EMBL" id="JBHSGI010000024">
    <property type="protein sequence ID" value="MFC4669960.1"/>
    <property type="molecule type" value="Genomic_DNA"/>
</dbReference>
<protein>
    <submittedName>
        <fullName evidence="2">Peptidoglycan-binding protein</fullName>
    </submittedName>
</protein>
<accession>A0ABV9KIG4</accession>
<dbReference type="SUPFAM" id="SSF47090">
    <property type="entry name" value="PGBD-like"/>
    <property type="match status" value="1"/>
</dbReference>
<dbReference type="InterPro" id="IPR002477">
    <property type="entry name" value="Peptidoglycan-bd-like"/>
</dbReference>
<feature type="domain" description="Peptidoglycan binding-like" evidence="1">
    <location>
        <begin position="39"/>
        <end position="77"/>
    </location>
</feature>
<dbReference type="RefSeq" id="WP_380718467.1">
    <property type="nucleotide sequence ID" value="NZ_JBHSGI010000024.1"/>
</dbReference>
<comment type="caution">
    <text evidence="2">The sequence shown here is derived from an EMBL/GenBank/DDBJ whole genome shotgun (WGS) entry which is preliminary data.</text>
</comment>
<gene>
    <name evidence="2" type="ORF">ACFO5X_15455</name>
</gene>
<keyword evidence="3" id="KW-1185">Reference proteome</keyword>
<organism evidence="2 3">
    <name type="scientific">Seohaeicola nanhaiensis</name>
    <dbReference type="NCBI Taxonomy" id="1387282"/>
    <lineage>
        <taxon>Bacteria</taxon>
        <taxon>Pseudomonadati</taxon>
        <taxon>Pseudomonadota</taxon>
        <taxon>Alphaproteobacteria</taxon>
        <taxon>Rhodobacterales</taxon>
        <taxon>Roseobacteraceae</taxon>
        <taxon>Seohaeicola</taxon>
    </lineage>
</organism>
<sequence>MSQLDLVAPDGACWKDERLPDGTPRRYQVPCPEVLTPEFIASVQRALAARGLYHGPITGSQSEATDEAVRSYQATLGIWSSALSVEAARKLGLLPQPDNA</sequence>